<accession>A0A1Y2C1E2</accession>
<dbReference type="InterPro" id="IPR036291">
    <property type="entry name" value="NAD(P)-bd_dom_sf"/>
</dbReference>
<keyword evidence="2" id="KW-0560">Oxidoreductase</keyword>
<proteinExistence type="inferred from homology"/>
<evidence type="ECO:0000313" key="4">
    <source>
        <dbReference type="Proteomes" id="UP000193642"/>
    </source>
</evidence>
<dbReference type="PANTHER" id="PTHR24320">
    <property type="entry name" value="RETINOL DEHYDROGENASE"/>
    <property type="match status" value="1"/>
</dbReference>
<dbReference type="InterPro" id="IPR002347">
    <property type="entry name" value="SDR_fam"/>
</dbReference>
<dbReference type="Pfam" id="PF00106">
    <property type="entry name" value="adh_short"/>
    <property type="match status" value="1"/>
</dbReference>
<keyword evidence="4" id="KW-1185">Reference proteome</keyword>
<dbReference type="GO" id="GO:0016491">
    <property type="term" value="F:oxidoreductase activity"/>
    <property type="evidence" value="ECO:0007669"/>
    <property type="project" value="UniProtKB-KW"/>
</dbReference>
<comment type="caution">
    <text evidence="3">The sequence shown here is derived from an EMBL/GenBank/DDBJ whole genome shotgun (WGS) entry which is preliminary data.</text>
</comment>
<dbReference type="PANTHER" id="PTHR24320:SF148">
    <property type="entry name" value="NAD(P)-BINDING ROSSMANN-FOLD SUPERFAMILY PROTEIN"/>
    <property type="match status" value="1"/>
</dbReference>
<protein>
    <recommendedName>
        <fullName evidence="5">NAD(P)-binding protein</fullName>
    </recommendedName>
</protein>
<dbReference type="EMBL" id="MCGO01000034">
    <property type="protein sequence ID" value="ORY40840.1"/>
    <property type="molecule type" value="Genomic_DNA"/>
</dbReference>
<evidence type="ECO:0000256" key="1">
    <source>
        <dbReference type="ARBA" id="ARBA00006484"/>
    </source>
</evidence>
<sequence>MGITTFSASSTAEQVAKAFQSELEGEGKTILITGGNTGLGLETAKQLAGHGATVILTARSETNGQSAIDAIKKVYPTANVVFYELDLASLKSVKAFAVQFLAHHTELNILINNVSESGYAHRFCSIIYRKRNLLKNVTIVHCPAPPSPEPHKPSFSLSILDKPDLPLPHRVILTRSLKCAAQNVISVSLHPGAVSSTDLKRHIGISNIGEMAGLIFRRALGSGMFKERFKSIPEGASTTVLCALSPDVVKGGYYYDFSHTCVILSIISNDGEVVWLLGAVDLHPQLFGHPTQYKVRILTDIEGYGDVLAAV</sequence>
<dbReference type="SUPFAM" id="SSF51735">
    <property type="entry name" value="NAD(P)-binding Rossmann-fold domains"/>
    <property type="match status" value="1"/>
</dbReference>
<dbReference type="STRING" id="329046.A0A1Y2C1E2"/>
<reference evidence="3 4" key="1">
    <citation type="submission" date="2016-07" db="EMBL/GenBank/DDBJ databases">
        <title>Pervasive Adenine N6-methylation of Active Genes in Fungi.</title>
        <authorList>
            <consortium name="DOE Joint Genome Institute"/>
            <person name="Mondo S.J."/>
            <person name="Dannebaum R.O."/>
            <person name="Kuo R.C."/>
            <person name="Labutti K."/>
            <person name="Haridas S."/>
            <person name="Kuo A."/>
            <person name="Salamov A."/>
            <person name="Ahrendt S.R."/>
            <person name="Lipzen A."/>
            <person name="Sullivan W."/>
            <person name="Andreopoulos W.B."/>
            <person name="Clum A."/>
            <person name="Lindquist E."/>
            <person name="Daum C."/>
            <person name="Ramamoorthy G.K."/>
            <person name="Gryganskyi A."/>
            <person name="Culley D."/>
            <person name="Magnuson J.K."/>
            <person name="James T.Y."/>
            <person name="O'Malley M.A."/>
            <person name="Stajich J.E."/>
            <person name="Spatafora J.W."/>
            <person name="Visel A."/>
            <person name="Grigoriev I.V."/>
        </authorList>
    </citation>
    <scope>NUCLEOTIDE SEQUENCE [LARGE SCALE GENOMIC DNA]</scope>
    <source>
        <strain evidence="3 4">JEL800</strain>
    </source>
</reference>
<organism evidence="3 4">
    <name type="scientific">Rhizoclosmatium globosum</name>
    <dbReference type="NCBI Taxonomy" id="329046"/>
    <lineage>
        <taxon>Eukaryota</taxon>
        <taxon>Fungi</taxon>
        <taxon>Fungi incertae sedis</taxon>
        <taxon>Chytridiomycota</taxon>
        <taxon>Chytridiomycota incertae sedis</taxon>
        <taxon>Chytridiomycetes</taxon>
        <taxon>Chytridiales</taxon>
        <taxon>Chytriomycetaceae</taxon>
        <taxon>Rhizoclosmatium</taxon>
    </lineage>
</organism>
<comment type="similarity">
    <text evidence="1">Belongs to the short-chain dehydrogenases/reductases (SDR) family.</text>
</comment>
<dbReference type="Gene3D" id="3.40.50.720">
    <property type="entry name" value="NAD(P)-binding Rossmann-like Domain"/>
    <property type="match status" value="2"/>
</dbReference>
<dbReference type="AlphaFoldDB" id="A0A1Y2C1E2"/>
<evidence type="ECO:0008006" key="5">
    <source>
        <dbReference type="Google" id="ProtNLM"/>
    </source>
</evidence>
<evidence type="ECO:0000256" key="2">
    <source>
        <dbReference type="ARBA" id="ARBA00023002"/>
    </source>
</evidence>
<dbReference type="OrthoDB" id="191139at2759"/>
<name>A0A1Y2C1E2_9FUNG</name>
<dbReference type="Proteomes" id="UP000193642">
    <property type="component" value="Unassembled WGS sequence"/>
</dbReference>
<evidence type="ECO:0000313" key="3">
    <source>
        <dbReference type="EMBL" id="ORY40840.1"/>
    </source>
</evidence>
<gene>
    <name evidence="3" type="ORF">BCR33DRAFT_767965</name>
</gene>